<dbReference type="InterPro" id="IPR029052">
    <property type="entry name" value="Metallo-depent_PP-like"/>
</dbReference>
<reference evidence="2" key="2">
    <citation type="journal article" date="2021" name="PeerJ">
        <title>Extensive microbial diversity within the chicken gut microbiome revealed by metagenomics and culture.</title>
        <authorList>
            <person name="Gilroy R."/>
            <person name="Ravi A."/>
            <person name="Getino M."/>
            <person name="Pursley I."/>
            <person name="Horton D.L."/>
            <person name="Alikhan N.F."/>
            <person name="Baker D."/>
            <person name="Gharbi K."/>
            <person name="Hall N."/>
            <person name="Watson M."/>
            <person name="Adriaenssens E.M."/>
            <person name="Foster-Nyarko E."/>
            <person name="Jarju S."/>
            <person name="Secka A."/>
            <person name="Antonio M."/>
            <person name="Oren A."/>
            <person name="Chaudhuri R.R."/>
            <person name="La Ragione R."/>
            <person name="Hildebrand F."/>
            <person name="Pallen M.J."/>
        </authorList>
    </citation>
    <scope>NUCLEOTIDE SEQUENCE</scope>
    <source>
        <strain evidence="2">ChiBcec7-5410</strain>
    </source>
</reference>
<dbReference type="AlphaFoldDB" id="A0A9D1KSB3"/>
<organism evidence="2 3">
    <name type="scientific">Candidatus Faecivivens stercoripullorum</name>
    <dbReference type="NCBI Taxonomy" id="2840805"/>
    <lineage>
        <taxon>Bacteria</taxon>
        <taxon>Bacillati</taxon>
        <taxon>Bacillota</taxon>
        <taxon>Clostridia</taxon>
        <taxon>Eubacteriales</taxon>
        <taxon>Oscillospiraceae</taxon>
        <taxon>Oscillospiraceae incertae sedis</taxon>
        <taxon>Candidatus Faecivivens</taxon>
    </lineage>
</organism>
<dbReference type="EMBL" id="DVLW01000106">
    <property type="protein sequence ID" value="HIT94316.1"/>
    <property type="molecule type" value="Genomic_DNA"/>
</dbReference>
<evidence type="ECO:0000259" key="1">
    <source>
        <dbReference type="Pfam" id="PF00149"/>
    </source>
</evidence>
<dbReference type="GO" id="GO:0016787">
    <property type="term" value="F:hydrolase activity"/>
    <property type="evidence" value="ECO:0007669"/>
    <property type="project" value="InterPro"/>
</dbReference>
<dbReference type="Pfam" id="PF00149">
    <property type="entry name" value="Metallophos"/>
    <property type="match status" value="1"/>
</dbReference>
<name>A0A9D1KSB3_9FIRM</name>
<dbReference type="Gene3D" id="3.60.21.10">
    <property type="match status" value="1"/>
</dbReference>
<dbReference type="Proteomes" id="UP000824160">
    <property type="component" value="Unassembled WGS sequence"/>
</dbReference>
<accession>A0A9D1KSB3</accession>
<comment type="caution">
    <text evidence="2">The sequence shown here is derived from an EMBL/GenBank/DDBJ whole genome shotgun (WGS) entry which is preliminary data.</text>
</comment>
<proteinExistence type="predicted"/>
<gene>
    <name evidence="2" type="ORF">IAC43_03960</name>
</gene>
<dbReference type="InterPro" id="IPR004843">
    <property type="entry name" value="Calcineurin-like_PHP"/>
</dbReference>
<dbReference type="SUPFAM" id="SSF56300">
    <property type="entry name" value="Metallo-dependent phosphatases"/>
    <property type="match status" value="1"/>
</dbReference>
<reference evidence="2" key="1">
    <citation type="submission" date="2020-10" db="EMBL/GenBank/DDBJ databases">
        <authorList>
            <person name="Gilroy R."/>
        </authorList>
    </citation>
    <scope>NUCLEOTIDE SEQUENCE</scope>
    <source>
        <strain evidence="2">ChiBcec7-5410</strain>
    </source>
</reference>
<evidence type="ECO:0000313" key="3">
    <source>
        <dbReference type="Proteomes" id="UP000824160"/>
    </source>
</evidence>
<protein>
    <submittedName>
        <fullName evidence="2">Metallophosphoesterase family protein</fullName>
    </submittedName>
</protein>
<sequence>MKILVLADEESEYLWDYFERSKFDGIDLIISCGDLDAGYLSFLATLLPIPVLYVHGNHDTKYESRPPEGCISIDGELYIYKGIRIVGLGGSMRYRQDVKNQYTENEMKKRVRKLFLPILFHRGFDILVAHAPARGINDGEDLAHRGFKVFGKMIKRYHPKYFVHGHVHQNYSSHFKRYDKLEDTTIVNAYERCIIEI</sequence>
<feature type="domain" description="Calcineurin-like phosphoesterase" evidence="1">
    <location>
        <begin position="3"/>
        <end position="169"/>
    </location>
</feature>
<evidence type="ECO:0000313" key="2">
    <source>
        <dbReference type="EMBL" id="HIT94316.1"/>
    </source>
</evidence>